<evidence type="ECO:0008006" key="4">
    <source>
        <dbReference type="Google" id="ProtNLM"/>
    </source>
</evidence>
<feature type="compositionally biased region" description="Acidic residues" evidence="1">
    <location>
        <begin position="54"/>
        <end position="65"/>
    </location>
</feature>
<keyword evidence="3" id="KW-1185">Reference proteome</keyword>
<evidence type="ECO:0000256" key="1">
    <source>
        <dbReference type="SAM" id="MobiDB-lite"/>
    </source>
</evidence>
<dbReference type="EMBL" id="JANAWD010000098">
    <property type="protein sequence ID" value="KAJ3487210.1"/>
    <property type="molecule type" value="Genomic_DNA"/>
</dbReference>
<feature type="compositionally biased region" description="Polar residues" evidence="1">
    <location>
        <begin position="22"/>
        <end position="38"/>
    </location>
</feature>
<protein>
    <recommendedName>
        <fullName evidence="4">DUF4939 domain-containing protein</fullName>
    </recommendedName>
</protein>
<accession>A0AAD5V6H7</accession>
<reference evidence="2" key="1">
    <citation type="submission" date="2022-07" db="EMBL/GenBank/DDBJ databases">
        <title>Genome Sequence of Physisporinus lineatus.</title>
        <authorList>
            <person name="Buettner E."/>
        </authorList>
    </citation>
    <scope>NUCLEOTIDE SEQUENCE</scope>
    <source>
        <strain evidence="2">VT162</strain>
    </source>
</reference>
<feature type="compositionally biased region" description="Polar residues" evidence="1">
    <location>
        <begin position="1"/>
        <end position="12"/>
    </location>
</feature>
<dbReference type="Proteomes" id="UP001212997">
    <property type="component" value="Unassembled WGS sequence"/>
</dbReference>
<dbReference type="AlphaFoldDB" id="A0AAD5V6H7"/>
<organism evidence="2 3">
    <name type="scientific">Meripilus lineatus</name>
    <dbReference type="NCBI Taxonomy" id="2056292"/>
    <lineage>
        <taxon>Eukaryota</taxon>
        <taxon>Fungi</taxon>
        <taxon>Dikarya</taxon>
        <taxon>Basidiomycota</taxon>
        <taxon>Agaricomycotina</taxon>
        <taxon>Agaricomycetes</taxon>
        <taxon>Polyporales</taxon>
        <taxon>Meripilaceae</taxon>
        <taxon>Meripilus</taxon>
    </lineage>
</organism>
<evidence type="ECO:0000313" key="3">
    <source>
        <dbReference type="Proteomes" id="UP001212997"/>
    </source>
</evidence>
<sequence>MSSVSIARSATDTRGHGRGGSNPRTPTPVNTQAMTRSNARIVEINPTLVSIPESDSDLPEGEDGDHDPAAPSGGPPGGDPEDADIQDPYGLTAAISAGLAQELSNALRLQAPHPKPKAQEPDCLMYFSNYKDSYTMDTQMINFSLSYLKGSALDWFELWILNPELENEYPA</sequence>
<comment type="caution">
    <text evidence="2">The sequence shown here is derived from an EMBL/GenBank/DDBJ whole genome shotgun (WGS) entry which is preliminary data.</text>
</comment>
<feature type="region of interest" description="Disordered" evidence="1">
    <location>
        <begin position="1"/>
        <end position="91"/>
    </location>
</feature>
<proteinExistence type="predicted"/>
<name>A0AAD5V6H7_9APHY</name>
<evidence type="ECO:0000313" key="2">
    <source>
        <dbReference type="EMBL" id="KAJ3487210.1"/>
    </source>
</evidence>
<gene>
    <name evidence="2" type="ORF">NLI96_g3699</name>
</gene>